<protein>
    <submittedName>
        <fullName evidence="2">Uncharacterized protein</fullName>
    </submittedName>
</protein>
<feature type="transmembrane region" description="Helical" evidence="1">
    <location>
        <begin position="30"/>
        <end position="48"/>
    </location>
</feature>
<proteinExistence type="predicted"/>
<dbReference type="EMBL" id="UXEP01000056">
    <property type="protein sequence ID" value="VDC43718.1"/>
    <property type="molecule type" value="Genomic_DNA"/>
</dbReference>
<keyword evidence="3" id="KW-1185">Reference proteome</keyword>
<dbReference type="AlphaFoldDB" id="A0A3P5XSJ8"/>
<keyword evidence="1" id="KW-0812">Transmembrane</keyword>
<evidence type="ECO:0000313" key="2">
    <source>
        <dbReference type="EMBL" id="VDC43718.1"/>
    </source>
</evidence>
<keyword evidence="1" id="KW-1133">Transmembrane helix</keyword>
<gene>
    <name evidence="2" type="ORF">FMV2238Y02_22290</name>
</gene>
<evidence type="ECO:0000313" key="3">
    <source>
        <dbReference type="Proteomes" id="UP000280759"/>
    </source>
</evidence>
<keyword evidence="1" id="KW-0472">Membrane</keyword>
<organism evidence="2 3">
    <name type="scientific">Streptococcus canis</name>
    <dbReference type="NCBI Taxonomy" id="1329"/>
    <lineage>
        <taxon>Bacteria</taxon>
        <taxon>Bacillati</taxon>
        <taxon>Bacillota</taxon>
        <taxon>Bacilli</taxon>
        <taxon>Lactobacillales</taxon>
        <taxon>Streptococcaceae</taxon>
        <taxon>Streptococcus</taxon>
    </lineage>
</organism>
<evidence type="ECO:0000256" key="1">
    <source>
        <dbReference type="SAM" id="Phobius"/>
    </source>
</evidence>
<name>A0A3P5XSJ8_STRCB</name>
<dbReference type="Proteomes" id="UP000280759">
    <property type="component" value="Unassembled WGS sequence"/>
</dbReference>
<accession>A0A3P5XSJ8</accession>
<reference evidence="2 3" key="1">
    <citation type="submission" date="2018-10" db="EMBL/GenBank/DDBJ databases">
        <authorList>
            <consortium name="Molecular Microbiology and Infection Unit (UMMI)"/>
            <person name="Machado M."/>
        </authorList>
    </citation>
    <scope>NUCLEOTIDE SEQUENCE [LARGE SCALE GENOMIC DNA]</scope>
    <source>
        <strain evidence="2">FMV2238.02</strain>
    </source>
</reference>
<sequence>MSLFGCLIEIWYNQPKELSLKKGNLDMAKVRKFIGLFTILLASILLVACGQKTTKDGVPTILQDKYSGYSNVNSQWESGTFSDGGSELVFDTKKQTITNLSYNDGKYPTYYQVVPEGKLSSENKGVLAKHKSELEGKDYFIIQPVDEKYVKEEPIDDNSLLYGIVLSDGGKTIRIFEFEWNGGASTAYYDFTGQATK</sequence>